<dbReference type="Gene3D" id="3.40.50.10140">
    <property type="entry name" value="Toll/interleukin-1 receptor homology (TIR) domain"/>
    <property type="match status" value="1"/>
</dbReference>
<organism evidence="3 4">
    <name type="scientific">Haloplanus rubicundus</name>
    <dbReference type="NCBI Taxonomy" id="1547898"/>
    <lineage>
        <taxon>Archaea</taxon>
        <taxon>Methanobacteriati</taxon>
        <taxon>Methanobacteriota</taxon>
        <taxon>Stenosarchaea group</taxon>
        <taxon>Halobacteria</taxon>
        <taxon>Halobacteriales</taxon>
        <taxon>Haloferacaceae</taxon>
        <taxon>Haloplanus</taxon>
    </lineage>
</organism>
<feature type="domain" description="TIR" evidence="1">
    <location>
        <begin position="8"/>
        <end position="103"/>
    </location>
</feature>
<dbReference type="GO" id="GO:0007165">
    <property type="term" value="P:signal transduction"/>
    <property type="evidence" value="ECO:0007669"/>
    <property type="project" value="InterPro"/>
</dbReference>
<dbReference type="Pfam" id="PF18145">
    <property type="entry name" value="SAVED"/>
    <property type="match status" value="1"/>
</dbReference>
<name>A0A345E800_9EURY</name>
<proteinExistence type="predicted"/>
<dbReference type="KEGG" id="haj:DU500_17765"/>
<sequence>MTNPAGDVFISYKHSQQNLAEKLEIALRNHGIPVWRDVHDIGPDPLEQQIREDLQDSNLAGGVAIISSDVTQSPVILKTELPELHKRWRGDDEFFVVVVLAPGVDYDEAETILSKAESPYDLSHWYMESLEVEETSSSSSAIGRIINSILDKLGQNQKTSSQLPPLDAVVDAVLERRLQCIHNRLSSNSPVECSLDTYVKPSHDIQLAVSIDWSPHFDDGIPDGSLWNEQLLPALRTTTDYLQQETPGRELRFRGRANLPAVFSLGYCLPETRGISTAWMQPDQDGNFSSWRLDLNLGESNLQSDLEEIDRTASDLAVLVNITDDVKPEVGKTKSKLPDFNGILEFGFEEASKDRLTAPEAAHAAKVFQQDLRDAMNRLPGTSTIHLFMATPAGLAFLFGQMTNTSPTIQTYILDTESGSRTYETAAQLS</sequence>
<evidence type="ECO:0000313" key="4">
    <source>
        <dbReference type="Proteomes" id="UP000253273"/>
    </source>
</evidence>
<dbReference type="AlphaFoldDB" id="A0A345E800"/>
<dbReference type="Proteomes" id="UP000253273">
    <property type="component" value="Plasmid pCBA1113-02"/>
</dbReference>
<dbReference type="SUPFAM" id="SSF52200">
    <property type="entry name" value="Toll/Interleukin receptor TIR domain"/>
    <property type="match status" value="1"/>
</dbReference>
<geneLocation type="plasmid" evidence="3 4">
    <name>pCBA1113-02</name>
</geneLocation>
<accession>A0A345E800</accession>
<evidence type="ECO:0000313" key="3">
    <source>
        <dbReference type="EMBL" id="AXG08322.1"/>
    </source>
</evidence>
<gene>
    <name evidence="3" type="ORF">DU500_17765</name>
</gene>
<dbReference type="GeneID" id="37285272"/>
<dbReference type="RefSeq" id="WP_114587441.1">
    <property type="nucleotide sequence ID" value="NZ_CP031152.1"/>
</dbReference>
<keyword evidence="3" id="KW-0614">Plasmid</keyword>
<dbReference type="InterPro" id="IPR000157">
    <property type="entry name" value="TIR_dom"/>
</dbReference>
<evidence type="ECO:0000259" key="1">
    <source>
        <dbReference type="Pfam" id="PF13676"/>
    </source>
</evidence>
<dbReference type="EMBL" id="CP031152">
    <property type="protein sequence ID" value="AXG08322.1"/>
    <property type="molecule type" value="Genomic_DNA"/>
</dbReference>
<feature type="domain" description="SMODS-associated and fused to various effectors" evidence="2">
    <location>
        <begin position="237"/>
        <end position="428"/>
    </location>
</feature>
<keyword evidence="4" id="KW-1185">Reference proteome</keyword>
<dbReference type="NCBIfam" id="NF033611">
    <property type="entry name" value="SAVED"/>
    <property type="match status" value="1"/>
</dbReference>
<dbReference type="OrthoDB" id="299832at2157"/>
<reference evidence="3 4" key="1">
    <citation type="submission" date="2018-07" db="EMBL/GenBank/DDBJ databases">
        <title>Genome sequences of Haloplanus sp. CBA1113.</title>
        <authorList>
            <person name="Kim Y.B."/>
            <person name="Roh S.W."/>
        </authorList>
    </citation>
    <scope>NUCLEOTIDE SEQUENCE [LARGE SCALE GENOMIC DNA]</scope>
    <source>
        <strain evidence="3 4">CBA1113</strain>
        <plasmid evidence="3 4">pCBA1113-02</plasmid>
    </source>
</reference>
<evidence type="ECO:0000259" key="2">
    <source>
        <dbReference type="Pfam" id="PF18145"/>
    </source>
</evidence>
<protein>
    <submittedName>
        <fullName evidence="3">SAVED domain-containing protein</fullName>
    </submittedName>
</protein>
<dbReference type="Pfam" id="PF13676">
    <property type="entry name" value="TIR_2"/>
    <property type="match status" value="1"/>
</dbReference>
<dbReference type="InterPro" id="IPR035897">
    <property type="entry name" value="Toll_tir_struct_dom_sf"/>
</dbReference>
<dbReference type="InterPro" id="IPR040836">
    <property type="entry name" value="SAVED"/>
</dbReference>